<comment type="similarity">
    <text evidence="2">Belongs to the SUA5 family.</text>
</comment>
<dbReference type="KEGG" id="fpz:LA55_133"/>
<dbReference type="EC" id="2.7.7.87" evidence="3"/>
<evidence type="ECO:0000259" key="7">
    <source>
        <dbReference type="PROSITE" id="PS51163"/>
    </source>
</evidence>
<dbReference type="PANTHER" id="PTHR17490:SF18">
    <property type="entry name" value="THREONYLCARBAMOYL-AMP SYNTHASE"/>
    <property type="match status" value="1"/>
</dbReference>
<proteinExistence type="inferred from homology"/>
<evidence type="ECO:0000256" key="2">
    <source>
        <dbReference type="ARBA" id="ARBA00007663"/>
    </source>
</evidence>
<dbReference type="InterPro" id="IPR050156">
    <property type="entry name" value="TC-AMP_synthase_SUA5"/>
</dbReference>
<dbReference type="SUPFAM" id="SSF55821">
    <property type="entry name" value="YrdC/RibB"/>
    <property type="match status" value="1"/>
</dbReference>
<dbReference type="Proteomes" id="UP000031830">
    <property type="component" value="Chromosome"/>
</dbReference>
<dbReference type="EMBL" id="CP009440">
    <property type="protein sequence ID" value="AJI52864.1"/>
    <property type="molecule type" value="Genomic_DNA"/>
</dbReference>
<dbReference type="Pfam" id="PF01300">
    <property type="entry name" value="Sua5_yciO_yrdC"/>
    <property type="match status" value="1"/>
</dbReference>
<dbReference type="RefSeq" id="WP_044525440.1">
    <property type="nucleotide sequence ID" value="NZ_CP009440.1"/>
</dbReference>
<accession>A0A0B6CQW3</accession>
<keyword evidence="4" id="KW-0963">Cytoplasm</keyword>
<dbReference type="PANTHER" id="PTHR17490">
    <property type="entry name" value="SUA5"/>
    <property type="match status" value="1"/>
</dbReference>
<dbReference type="AlphaFoldDB" id="A0A0B6CQW3"/>
<dbReference type="STRING" id="28110.KU46_684"/>
<gene>
    <name evidence="8" type="ORF">LA55_133</name>
</gene>
<keyword evidence="5" id="KW-0808">Transferase</keyword>
<evidence type="ECO:0000256" key="5">
    <source>
        <dbReference type="ARBA" id="ARBA00022679"/>
    </source>
</evidence>
<dbReference type="GO" id="GO:0006450">
    <property type="term" value="P:regulation of translational fidelity"/>
    <property type="evidence" value="ECO:0007669"/>
    <property type="project" value="TreeGrafter"/>
</dbReference>
<evidence type="ECO:0000313" key="8">
    <source>
        <dbReference type="EMBL" id="AJI52864.1"/>
    </source>
</evidence>
<evidence type="ECO:0000313" key="9">
    <source>
        <dbReference type="Proteomes" id="UP000031830"/>
    </source>
</evidence>
<name>A0A0B6CQW3_9GAMM</name>
<dbReference type="GO" id="GO:0000049">
    <property type="term" value="F:tRNA binding"/>
    <property type="evidence" value="ECO:0007669"/>
    <property type="project" value="TreeGrafter"/>
</dbReference>
<dbReference type="GO" id="GO:0005737">
    <property type="term" value="C:cytoplasm"/>
    <property type="evidence" value="ECO:0007669"/>
    <property type="project" value="UniProtKB-SubCell"/>
</dbReference>
<dbReference type="InterPro" id="IPR006070">
    <property type="entry name" value="Sua5-like_dom"/>
</dbReference>
<dbReference type="GO" id="GO:0061710">
    <property type="term" value="F:L-threonylcarbamoyladenylate synthase"/>
    <property type="evidence" value="ECO:0007669"/>
    <property type="project" value="UniProtKB-EC"/>
</dbReference>
<dbReference type="OrthoDB" id="9814580at2"/>
<sequence>MLTKDLDKIISEITNNQVVSIPTDTVYGLSCNISKNAVEKIINLKKRDSSKGFIIISHNYKHLLEYVDTTKLSNDQIDKICSKQSQPTTWIVPGKIDIQWLTGGKTTIAIRLVTTDIITNICSKINNAIISTSANISGQDFINDSHSINEIFNSIYILETEVKSSQPSTIIDIITGDRYR</sequence>
<dbReference type="PROSITE" id="PS51163">
    <property type="entry name" value="YRDC"/>
    <property type="match status" value="1"/>
</dbReference>
<feature type="domain" description="YrdC-like" evidence="7">
    <location>
        <begin position="3"/>
        <end position="180"/>
    </location>
</feature>
<evidence type="ECO:0000256" key="6">
    <source>
        <dbReference type="ARBA" id="ARBA00048366"/>
    </source>
</evidence>
<organism evidence="8 9">
    <name type="scientific">Francisella philomiragia</name>
    <dbReference type="NCBI Taxonomy" id="28110"/>
    <lineage>
        <taxon>Bacteria</taxon>
        <taxon>Pseudomonadati</taxon>
        <taxon>Pseudomonadota</taxon>
        <taxon>Gammaproteobacteria</taxon>
        <taxon>Thiotrichales</taxon>
        <taxon>Francisellaceae</taxon>
        <taxon>Francisella</taxon>
    </lineage>
</organism>
<protein>
    <recommendedName>
        <fullName evidence="3">L-threonylcarbamoyladenylate synthase</fullName>
        <ecNumber evidence="3">2.7.7.87</ecNumber>
    </recommendedName>
</protein>
<comment type="subcellular location">
    <subcellularLocation>
        <location evidence="1">Cytoplasm</location>
    </subcellularLocation>
</comment>
<comment type="catalytic activity">
    <reaction evidence="6">
        <text>L-threonine + hydrogencarbonate + ATP = L-threonylcarbamoyladenylate + diphosphate + H2O</text>
        <dbReference type="Rhea" id="RHEA:36407"/>
        <dbReference type="ChEBI" id="CHEBI:15377"/>
        <dbReference type="ChEBI" id="CHEBI:17544"/>
        <dbReference type="ChEBI" id="CHEBI:30616"/>
        <dbReference type="ChEBI" id="CHEBI:33019"/>
        <dbReference type="ChEBI" id="CHEBI:57926"/>
        <dbReference type="ChEBI" id="CHEBI:73682"/>
        <dbReference type="EC" id="2.7.7.87"/>
    </reaction>
</comment>
<evidence type="ECO:0000256" key="3">
    <source>
        <dbReference type="ARBA" id="ARBA00012584"/>
    </source>
</evidence>
<dbReference type="InterPro" id="IPR017945">
    <property type="entry name" value="DHBP_synth_RibB-like_a/b_dom"/>
</dbReference>
<reference evidence="8 9" key="1">
    <citation type="journal article" date="2015" name="Genome Announc.">
        <title>Genome sequencing of 18 francisella strains to aid in assay development and testing.</title>
        <authorList>
            <person name="Johnson S.L."/>
            <person name="Daligault H.E."/>
            <person name="Davenport K.W."/>
            <person name="Coyne S.R."/>
            <person name="Frey K.G."/>
            <person name="Koroleva G.I."/>
            <person name="Broomall S.M."/>
            <person name="Bishop-Lilly K.A."/>
            <person name="Bruce D.C."/>
            <person name="Chertkov O."/>
            <person name="Freitas T."/>
            <person name="Jaissle J."/>
            <person name="Ladner J.T."/>
            <person name="Rosenzweig C.N."/>
            <person name="Gibbons H.S."/>
            <person name="Palacios G.F."/>
            <person name="Redden C.L."/>
            <person name="Xu Y."/>
            <person name="Minogue T.D."/>
            <person name="Chain P.S."/>
        </authorList>
    </citation>
    <scope>NUCLEOTIDE SEQUENCE [LARGE SCALE GENOMIC DNA]</scope>
    <source>
        <strain evidence="8 9">GA01-2794</strain>
    </source>
</reference>
<evidence type="ECO:0000256" key="1">
    <source>
        <dbReference type="ARBA" id="ARBA00004496"/>
    </source>
</evidence>
<dbReference type="Gene3D" id="3.90.870.10">
    <property type="entry name" value="DHBP synthase"/>
    <property type="match status" value="1"/>
</dbReference>
<dbReference type="GO" id="GO:0003725">
    <property type="term" value="F:double-stranded RNA binding"/>
    <property type="evidence" value="ECO:0007669"/>
    <property type="project" value="InterPro"/>
</dbReference>
<evidence type="ECO:0000256" key="4">
    <source>
        <dbReference type="ARBA" id="ARBA00022490"/>
    </source>
</evidence>